<evidence type="ECO:0000313" key="3">
    <source>
        <dbReference type="Proteomes" id="UP000281549"/>
    </source>
</evidence>
<organism evidence="2 3">
    <name type="scientific">Rozella allomycis (strain CSF55)</name>
    <dbReference type="NCBI Taxonomy" id="988480"/>
    <lineage>
        <taxon>Eukaryota</taxon>
        <taxon>Fungi</taxon>
        <taxon>Fungi incertae sedis</taxon>
        <taxon>Cryptomycota</taxon>
        <taxon>Cryptomycota incertae sedis</taxon>
        <taxon>Rozella</taxon>
    </lineage>
</organism>
<name>A0A4P9YN79_ROZAC</name>
<evidence type="ECO:0000313" key="2">
    <source>
        <dbReference type="EMBL" id="RKP21024.1"/>
    </source>
</evidence>
<feature type="non-terminal residue" evidence="2">
    <location>
        <position position="135"/>
    </location>
</feature>
<keyword evidence="1" id="KW-0175">Coiled coil</keyword>
<gene>
    <name evidence="2" type="ORF">ROZALSC1DRAFT_20889</name>
</gene>
<dbReference type="Proteomes" id="UP000281549">
    <property type="component" value="Unassembled WGS sequence"/>
</dbReference>
<sequence length="135" mass="15913">METLDAEIHSLRQKINGIEKEMARIKELQLLPYNLWTAGDKVSYGKEQRNDDLLCERHNNLEKRVVIIEESLLMLLKTKDRLSVQQPLQIKRGIEHQGPIYESNYHVPFESIEMYKELIDQFSREGVISMLYGPR</sequence>
<dbReference type="AlphaFoldDB" id="A0A4P9YN79"/>
<evidence type="ECO:0000256" key="1">
    <source>
        <dbReference type="SAM" id="Coils"/>
    </source>
</evidence>
<reference evidence="3" key="1">
    <citation type="journal article" date="2018" name="Nat. Microbiol.">
        <title>Leveraging single-cell genomics to expand the fungal tree of life.</title>
        <authorList>
            <person name="Ahrendt S.R."/>
            <person name="Quandt C.A."/>
            <person name="Ciobanu D."/>
            <person name="Clum A."/>
            <person name="Salamov A."/>
            <person name="Andreopoulos B."/>
            <person name="Cheng J.F."/>
            <person name="Woyke T."/>
            <person name="Pelin A."/>
            <person name="Henrissat B."/>
            <person name="Reynolds N.K."/>
            <person name="Benny G.L."/>
            <person name="Smith M.E."/>
            <person name="James T.Y."/>
            <person name="Grigoriev I.V."/>
        </authorList>
    </citation>
    <scope>NUCLEOTIDE SEQUENCE [LARGE SCALE GENOMIC DNA]</scope>
    <source>
        <strain evidence="3">CSF55</strain>
    </source>
</reference>
<protein>
    <submittedName>
        <fullName evidence="2">Uncharacterized protein</fullName>
    </submittedName>
</protein>
<dbReference type="EMBL" id="ML004997">
    <property type="protein sequence ID" value="RKP21024.1"/>
    <property type="molecule type" value="Genomic_DNA"/>
</dbReference>
<accession>A0A4P9YN79</accession>
<proteinExistence type="predicted"/>
<feature type="coiled-coil region" evidence="1">
    <location>
        <begin position="1"/>
        <end position="28"/>
    </location>
</feature>